<gene>
    <name evidence="2" type="ORF">AYI68_g1258</name>
</gene>
<evidence type="ECO:0000313" key="2">
    <source>
        <dbReference type="EMBL" id="OLY84574.1"/>
    </source>
</evidence>
<sequence length="529" mass="59297">MSHMAISHPCTRNSPNPDCKDLVSDDPIDYNIKSPIGNSGSIFAPLCKWTDKKNKSKPITWIAGQKVRLDFFKDGVTHNGGHCQFALSYNNGQDFVVFKDILRNCFYNGPVKHNSEQVFEYEIELPINLPSAKGVIFAWTWINAVGNREYYMNCVDVNIVGKGSQSFTGYKLLIANYGPSTPHIPEFQGNYETGVELFKSRPKMTVYMDSSNGVHTTNNQIGIETPDKNDETKEAINPNSEGSNEKDNKISQEIYPKNEASLLFGSESSEISLPGQLDGIVDEPLDGELKSSDHSLEPFLPVHSNNDLYFDDDIFNDTNSTDTSISNEIVHSNKTESFGAKPKSDAFVAEEKDIIQDKHHSNYLKLSINKGDSITDPINVIGHENDDNILNSNREEKEKNSDGALYMTFYNGKSNLVDPTKRIGFVMTAKDSLGNCTNLDSDLKVGAGEKLKEHLLGLINGKKKKNNKHFKDLGPVPSKFGIRKYKIRKNALKKINKKFKLPKKYRISYGRQGVLNKGNRGSIYYFFAN</sequence>
<comment type="caution">
    <text evidence="2">The sequence shown here is derived from an EMBL/GenBank/DDBJ whole genome shotgun (WGS) entry which is preliminary data.</text>
</comment>
<dbReference type="STRING" id="133383.A0A1R0H661"/>
<evidence type="ECO:0008006" key="4">
    <source>
        <dbReference type="Google" id="ProtNLM"/>
    </source>
</evidence>
<dbReference type="Proteomes" id="UP000187455">
    <property type="component" value="Unassembled WGS sequence"/>
</dbReference>
<protein>
    <recommendedName>
        <fullName evidence="4">Chitin-binding type-4 domain-containing protein</fullName>
    </recommendedName>
</protein>
<reference evidence="2 3" key="1">
    <citation type="journal article" date="2016" name="Mol. Biol. Evol.">
        <title>Genome-Wide Survey of Gut Fungi (Harpellales) Reveals the First Horizontally Transferred Ubiquitin Gene from a Mosquito Host.</title>
        <authorList>
            <person name="Wang Y."/>
            <person name="White M.M."/>
            <person name="Kvist S."/>
            <person name="Moncalvo J.M."/>
        </authorList>
    </citation>
    <scope>NUCLEOTIDE SEQUENCE [LARGE SCALE GENOMIC DNA]</scope>
    <source>
        <strain evidence="2 3">ALG-7-W6</strain>
    </source>
</reference>
<evidence type="ECO:0000256" key="1">
    <source>
        <dbReference type="SAM" id="MobiDB-lite"/>
    </source>
</evidence>
<feature type="region of interest" description="Disordered" evidence="1">
    <location>
        <begin position="215"/>
        <end position="248"/>
    </location>
</feature>
<organism evidence="2 3">
    <name type="scientific">Smittium mucronatum</name>
    <dbReference type="NCBI Taxonomy" id="133383"/>
    <lineage>
        <taxon>Eukaryota</taxon>
        <taxon>Fungi</taxon>
        <taxon>Fungi incertae sedis</taxon>
        <taxon>Zoopagomycota</taxon>
        <taxon>Kickxellomycotina</taxon>
        <taxon>Harpellomycetes</taxon>
        <taxon>Harpellales</taxon>
        <taxon>Legeriomycetaceae</taxon>
        <taxon>Smittium</taxon>
    </lineage>
</organism>
<dbReference type="EMBL" id="LSSL01000449">
    <property type="protein sequence ID" value="OLY84574.1"/>
    <property type="molecule type" value="Genomic_DNA"/>
</dbReference>
<dbReference type="Gene3D" id="2.70.50.70">
    <property type="match status" value="1"/>
</dbReference>
<proteinExistence type="predicted"/>
<dbReference type="OrthoDB" id="2342176at2759"/>
<keyword evidence="3" id="KW-1185">Reference proteome</keyword>
<accession>A0A1R0H661</accession>
<dbReference type="PANTHER" id="PTHR36182">
    <property type="entry name" value="PROTEIN, PUTATIVE (AFU_ORTHOLOGUE AFUA_6G10930)-RELATED"/>
    <property type="match status" value="1"/>
</dbReference>
<dbReference type="PANTHER" id="PTHR36182:SF1">
    <property type="entry name" value="PROTEIN, PUTATIVE (AFU_ORTHOLOGUE AFUA_6G10930)-RELATED"/>
    <property type="match status" value="1"/>
</dbReference>
<dbReference type="AlphaFoldDB" id="A0A1R0H661"/>
<name>A0A1R0H661_9FUNG</name>
<evidence type="ECO:0000313" key="3">
    <source>
        <dbReference type="Proteomes" id="UP000187455"/>
    </source>
</evidence>
<feature type="compositionally biased region" description="Basic and acidic residues" evidence="1">
    <location>
        <begin position="225"/>
        <end position="234"/>
    </location>
</feature>